<dbReference type="InterPro" id="IPR036874">
    <property type="entry name" value="Carbonic_anhydrase_sf"/>
</dbReference>
<evidence type="ECO:0000256" key="1">
    <source>
        <dbReference type="ARBA" id="ARBA00006217"/>
    </source>
</evidence>
<reference evidence="10" key="1">
    <citation type="submission" date="2016-05" db="EMBL/GenBank/DDBJ databases">
        <title>Comparative genomics of biotechnologically important yeasts.</title>
        <authorList>
            <consortium name="DOE Joint Genome Institute"/>
            <person name="Riley R."/>
            <person name="Haridas S."/>
            <person name="Wolfe K.H."/>
            <person name="Lopes M.R."/>
            <person name="Hittinger C.T."/>
            <person name="Goker M."/>
            <person name="Salamov A."/>
            <person name="Wisecaver J."/>
            <person name="Long T.M."/>
            <person name="Aerts A.L."/>
            <person name="Barry K."/>
            <person name="Choi C."/>
            <person name="Clum A."/>
            <person name="Coughlan A.Y."/>
            <person name="Deshpande S."/>
            <person name="Douglass A.P."/>
            <person name="Hanson S.J."/>
            <person name="Klenk H.-P."/>
            <person name="Labutti K."/>
            <person name="Lapidus A."/>
            <person name="Lindquist E."/>
            <person name="Lipzen A."/>
            <person name="Meier-Kolthoff J.P."/>
            <person name="Ohm R.A."/>
            <person name="Otillar R.P."/>
            <person name="Pangilinan J."/>
            <person name="Peng Y."/>
            <person name="Rokas A."/>
            <person name="Rosa C.A."/>
            <person name="Scheuner C."/>
            <person name="Sibirny A.A."/>
            <person name="Slot J.C."/>
            <person name="Stielow J.B."/>
            <person name="Sun H."/>
            <person name="Kurtzman C.P."/>
            <person name="Blackwell M."/>
            <person name="Grigoriev I.V."/>
            <person name="Jeffries T.W."/>
        </authorList>
    </citation>
    <scope>NUCLEOTIDE SEQUENCE [LARGE SCALE GENOMIC DNA]</scope>
    <source>
        <strain evidence="10">NRRL Y-2460</strain>
    </source>
</reference>
<evidence type="ECO:0000256" key="6">
    <source>
        <dbReference type="ARBA" id="ARBA00048348"/>
    </source>
</evidence>
<comment type="cofactor">
    <cofactor evidence="7">
        <name>Zn(2+)</name>
        <dbReference type="ChEBI" id="CHEBI:29105"/>
    </cofactor>
    <text evidence="7">Binds 1 zinc ion per subunit.</text>
</comment>
<protein>
    <recommendedName>
        <fullName evidence="2 8">Carbonic anhydrase</fullName>
        <ecNumber evidence="2 8">4.2.1.1</ecNumber>
    </recommendedName>
    <alternativeName>
        <fullName evidence="8">Carbonate dehydratase</fullName>
    </alternativeName>
</protein>
<dbReference type="PANTHER" id="PTHR11002:SF76">
    <property type="entry name" value="CARBONIC ANHYDRASE"/>
    <property type="match status" value="1"/>
</dbReference>
<feature type="binding site" evidence="7">
    <location>
        <position position="57"/>
    </location>
    <ligand>
        <name>Zn(2+)</name>
        <dbReference type="ChEBI" id="CHEBI:29105"/>
    </ligand>
</feature>
<dbReference type="PANTHER" id="PTHR11002">
    <property type="entry name" value="CARBONIC ANHYDRASE"/>
    <property type="match status" value="1"/>
</dbReference>
<dbReference type="GO" id="GO:0005758">
    <property type="term" value="C:mitochondrial intermembrane space"/>
    <property type="evidence" value="ECO:0007669"/>
    <property type="project" value="EnsemblFungi"/>
</dbReference>
<dbReference type="GO" id="GO:0071244">
    <property type="term" value="P:cellular response to carbon dioxide"/>
    <property type="evidence" value="ECO:0007669"/>
    <property type="project" value="EnsemblFungi"/>
</dbReference>
<evidence type="ECO:0000256" key="5">
    <source>
        <dbReference type="ARBA" id="ARBA00023239"/>
    </source>
</evidence>
<dbReference type="STRING" id="669874.A0A1E4TUX8"/>
<dbReference type="EMBL" id="KV454014">
    <property type="protein sequence ID" value="ODV95458.1"/>
    <property type="molecule type" value="Genomic_DNA"/>
</dbReference>
<comment type="function">
    <text evidence="8">Reversible hydration of carbon dioxide.</text>
</comment>
<evidence type="ECO:0000256" key="2">
    <source>
        <dbReference type="ARBA" id="ARBA00012925"/>
    </source>
</evidence>
<keyword evidence="4 7" id="KW-0862">Zinc</keyword>
<comment type="similarity">
    <text evidence="1 8">Belongs to the beta-class carbonic anhydrase family.</text>
</comment>
<keyword evidence="3 7" id="KW-0479">Metal-binding</keyword>
<name>A0A1E4TUX8_PACTA</name>
<accession>A0A1E4TUX8</accession>
<dbReference type="Pfam" id="PF00484">
    <property type="entry name" value="Pro_CA"/>
    <property type="match status" value="1"/>
</dbReference>
<comment type="catalytic activity">
    <reaction evidence="6 8">
        <text>hydrogencarbonate + H(+) = CO2 + H2O</text>
        <dbReference type="Rhea" id="RHEA:10748"/>
        <dbReference type="ChEBI" id="CHEBI:15377"/>
        <dbReference type="ChEBI" id="CHEBI:15378"/>
        <dbReference type="ChEBI" id="CHEBI:16526"/>
        <dbReference type="ChEBI" id="CHEBI:17544"/>
        <dbReference type="EC" id="4.2.1.1"/>
    </reaction>
</comment>
<evidence type="ECO:0000313" key="9">
    <source>
        <dbReference type="EMBL" id="ODV95458.1"/>
    </source>
</evidence>
<dbReference type="GO" id="GO:0008270">
    <property type="term" value="F:zinc ion binding"/>
    <property type="evidence" value="ECO:0007669"/>
    <property type="project" value="UniProtKB-UniRule"/>
</dbReference>
<organism evidence="9 10">
    <name type="scientific">Pachysolen tannophilus NRRL Y-2460</name>
    <dbReference type="NCBI Taxonomy" id="669874"/>
    <lineage>
        <taxon>Eukaryota</taxon>
        <taxon>Fungi</taxon>
        <taxon>Dikarya</taxon>
        <taxon>Ascomycota</taxon>
        <taxon>Saccharomycotina</taxon>
        <taxon>Pichiomycetes</taxon>
        <taxon>Pachysolenaceae</taxon>
        <taxon>Pachysolen</taxon>
    </lineage>
</organism>
<dbReference type="GO" id="GO:0015976">
    <property type="term" value="P:carbon utilization"/>
    <property type="evidence" value="ECO:0007669"/>
    <property type="project" value="InterPro"/>
</dbReference>
<keyword evidence="10" id="KW-1185">Reference proteome</keyword>
<dbReference type="SMART" id="SM00947">
    <property type="entry name" value="Pro_CA"/>
    <property type="match status" value="1"/>
</dbReference>
<proteinExistence type="inferred from homology"/>
<dbReference type="SUPFAM" id="SSF53056">
    <property type="entry name" value="beta-carbonic anhydrase, cab"/>
    <property type="match status" value="1"/>
</dbReference>
<feature type="binding site" evidence="7">
    <location>
        <position position="55"/>
    </location>
    <ligand>
        <name>Zn(2+)</name>
        <dbReference type="ChEBI" id="CHEBI:29105"/>
    </ligand>
</feature>
<dbReference type="InterPro" id="IPR001765">
    <property type="entry name" value="Carbonic_anhydrase"/>
</dbReference>
<dbReference type="PROSITE" id="PS00705">
    <property type="entry name" value="PROK_CO2_ANHYDRASE_2"/>
    <property type="match status" value="1"/>
</dbReference>
<dbReference type="InterPro" id="IPR015892">
    <property type="entry name" value="Carbonic_anhydrase_CS"/>
</dbReference>
<dbReference type="EC" id="4.2.1.1" evidence="2 8"/>
<keyword evidence="5 8" id="KW-0456">Lyase</keyword>
<dbReference type="AlphaFoldDB" id="A0A1E4TUX8"/>
<dbReference type="GO" id="GO:0004089">
    <property type="term" value="F:carbonate dehydratase activity"/>
    <property type="evidence" value="ECO:0007669"/>
    <property type="project" value="UniProtKB-UniRule"/>
</dbReference>
<sequence length="219" mass="24417">MTSTQHPKYTLSKQSSLDEFLNENKKFADDLKEQHPDIVAATAKKQTPHTLWVGCSDSRYSEKCLNVLPGEVFTLRNIANVIASHDISSAGAIQFAIEALNVKKIVVCGHTDCGGIWASLGKNKIGGVLDQWLYPVRQLRAQNLEELEKIEDPDLKCRKLSELNVINSVHMLKRHPSAVNALKKGEIEVYGLMYDVSSGLLEEIKIPEDTYHSVFNVEG</sequence>
<evidence type="ECO:0000256" key="3">
    <source>
        <dbReference type="ARBA" id="ARBA00022723"/>
    </source>
</evidence>
<evidence type="ECO:0000256" key="8">
    <source>
        <dbReference type="RuleBase" id="RU003956"/>
    </source>
</evidence>
<dbReference type="GO" id="GO:0034599">
    <property type="term" value="P:cellular response to oxidative stress"/>
    <property type="evidence" value="ECO:0007669"/>
    <property type="project" value="EnsemblFungi"/>
</dbReference>
<evidence type="ECO:0000256" key="7">
    <source>
        <dbReference type="PIRSR" id="PIRSR601765-1"/>
    </source>
</evidence>
<dbReference type="Gene3D" id="3.40.1050.10">
    <property type="entry name" value="Carbonic anhydrase"/>
    <property type="match status" value="1"/>
</dbReference>
<dbReference type="Proteomes" id="UP000094236">
    <property type="component" value="Unassembled WGS sequence"/>
</dbReference>
<dbReference type="OrthoDB" id="10248475at2759"/>
<dbReference type="CDD" id="cd00883">
    <property type="entry name" value="beta_CA_cladeA"/>
    <property type="match status" value="1"/>
</dbReference>
<gene>
    <name evidence="9" type="ORF">PACTADRAFT_43000</name>
</gene>
<feature type="binding site" evidence="7">
    <location>
        <position position="113"/>
    </location>
    <ligand>
        <name>Zn(2+)</name>
        <dbReference type="ChEBI" id="CHEBI:29105"/>
    </ligand>
</feature>
<feature type="binding site" evidence="7">
    <location>
        <position position="110"/>
    </location>
    <ligand>
        <name>Zn(2+)</name>
        <dbReference type="ChEBI" id="CHEBI:29105"/>
    </ligand>
</feature>
<evidence type="ECO:0000313" key="10">
    <source>
        <dbReference type="Proteomes" id="UP000094236"/>
    </source>
</evidence>
<evidence type="ECO:0000256" key="4">
    <source>
        <dbReference type="ARBA" id="ARBA00022833"/>
    </source>
</evidence>